<proteinExistence type="predicted"/>
<sequence>MVRLGTPDQVSEFFMTDDSEIIFRLHQAGFQPMWKDDSVVFFKKSNKLIKLLKKLDIDIEE</sequence>
<protein>
    <submittedName>
        <fullName evidence="1">Uncharacterized protein</fullName>
    </submittedName>
</protein>
<name>A0A8S5T967_9CAUD</name>
<evidence type="ECO:0000313" key="1">
    <source>
        <dbReference type="EMBL" id="DAF59672.1"/>
    </source>
</evidence>
<reference evidence="1" key="1">
    <citation type="journal article" date="2021" name="Proc. Natl. Acad. Sci. U.S.A.">
        <title>A Catalog of Tens of Thousands of Viruses from Human Metagenomes Reveals Hidden Associations with Chronic Diseases.</title>
        <authorList>
            <person name="Tisza M.J."/>
            <person name="Buck C.B."/>
        </authorList>
    </citation>
    <scope>NUCLEOTIDE SEQUENCE</scope>
    <source>
        <strain evidence="1">Ct0Wl9</strain>
    </source>
</reference>
<dbReference type="EMBL" id="BK032775">
    <property type="protein sequence ID" value="DAF59672.1"/>
    <property type="molecule type" value="Genomic_DNA"/>
</dbReference>
<organism evidence="1">
    <name type="scientific">Siphoviridae sp. ct0Wl9</name>
    <dbReference type="NCBI Taxonomy" id="2827763"/>
    <lineage>
        <taxon>Viruses</taxon>
        <taxon>Duplodnaviria</taxon>
        <taxon>Heunggongvirae</taxon>
        <taxon>Uroviricota</taxon>
        <taxon>Caudoviricetes</taxon>
    </lineage>
</organism>
<accession>A0A8S5T967</accession>